<organism evidence="1 2">
    <name type="scientific">Thioalkalicoccus limnaeus</name>
    <dbReference type="NCBI Taxonomy" id="120681"/>
    <lineage>
        <taxon>Bacteria</taxon>
        <taxon>Pseudomonadati</taxon>
        <taxon>Pseudomonadota</taxon>
        <taxon>Gammaproteobacteria</taxon>
        <taxon>Chromatiales</taxon>
        <taxon>Chromatiaceae</taxon>
        <taxon>Thioalkalicoccus</taxon>
    </lineage>
</organism>
<evidence type="ECO:0000313" key="1">
    <source>
        <dbReference type="EMBL" id="MEY6430841.1"/>
    </source>
</evidence>
<keyword evidence="2" id="KW-1185">Reference proteome</keyword>
<dbReference type="EMBL" id="JBDKXB010000001">
    <property type="protein sequence ID" value="MEY6430841.1"/>
    <property type="molecule type" value="Genomic_DNA"/>
</dbReference>
<reference evidence="1 2" key="1">
    <citation type="submission" date="2024-05" db="EMBL/GenBank/DDBJ databases">
        <title>Genome Sequence and Characterization of the New Strain Purple Sulfur Bacterium of Genus Thioalkalicoccus.</title>
        <authorList>
            <person name="Bryantseva I.A."/>
            <person name="Kyndt J.A."/>
            <person name="Imhoff J.F."/>
        </authorList>
    </citation>
    <scope>NUCLEOTIDE SEQUENCE [LARGE SCALE GENOMIC DNA]</scope>
    <source>
        <strain evidence="1 2">Um2</strain>
    </source>
</reference>
<proteinExistence type="predicted"/>
<evidence type="ECO:0000313" key="2">
    <source>
        <dbReference type="Proteomes" id="UP001564408"/>
    </source>
</evidence>
<gene>
    <name evidence="1" type="ORF">ABC977_00280</name>
</gene>
<dbReference type="RefSeq" id="WP_369665225.1">
    <property type="nucleotide sequence ID" value="NZ_JBDKXB010000001.1"/>
</dbReference>
<dbReference type="Proteomes" id="UP001564408">
    <property type="component" value="Unassembled WGS sequence"/>
</dbReference>
<protein>
    <submittedName>
        <fullName evidence="1">Uncharacterized protein</fullName>
    </submittedName>
</protein>
<name>A0ABV4B943_9GAMM</name>
<accession>A0ABV4B943</accession>
<comment type="caution">
    <text evidence="1">The sequence shown here is derived from an EMBL/GenBank/DDBJ whole genome shotgun (WGS) entry which is preliminary data.</text>
</comment>
<sequence>MPPTFDDLSLTKLSERTDYECWLLEAVYAIVEHELFRSWPDGVIYTLGNPSPQFIGYLAISAPIGDWRPGFLKAGAPLVLVSTFKLIDMLVEWVLRENGVASTFKFQQKLQHLENTPEFPPLIETRPWLKKRIVGLYSTLEPLRGTIIHDRHFATTDGSIRVSSSKGGVVGDPVEITGEKLRILARVVVSVLKYLEGDWQLDEFREKRLRRDLDELQDLHRLPTLGQRQPFHVGVRVYTSNPDPLQIDIAVIRQAISSRHSNSDISFDLRVLVVQERSISNAFFFPWVVFANANGQWDPSTNPGLFRAGIPNDIKPEHLHAPGLTIA</sequence>